<accession>A0ABU9BTC5</accession>
<feature type="signal peptide" evidence="3">
    <location>
        <begin position="1"/>
        <end position="23"/>
    </location>
</feature>
<name>A0ABU9BTC5_9BURK</name>
<sequence>MNRLFAHSAVSAVLVMAAGAAIAQKTTLTVATFPDLDRASKAAVESFQQQYPKVELKIVSLQYGDHHTAMTTALATGSGLPDVMAVDFRFIGKFAESGGLEDLNAAPYNAQTLRDKFVKYTFAQATGSKGNLAAMPADIGPGTLLYRKDLAEKAGVTEADLTKSWESFIEAGRKIKAKTGAYLLADAADIRDIVLRTGLKDGEGLYFDAQGKPLVDGPRFVRAFELGRAARQAGLDAKVQPWTNDWSAGFKQGRIASQMMGAWLTGHLKNWLAPDTKGLWRSAVLPGGQAGSYGGSFYSIPKKAVHKAEAWDFIRFMTTNKTIQLNSLKVLDTFPALIEAQNDAVMDEPIAFLGGQQARKLWREIAAQVPATPVTKYDAMATDVIRDEFEKVVAEGKAIPAALADAKALIERRARR</sequence>
<keyword evidence="3" id="KW-0732">Signal</keyword>
<evidence type="ECO:0000256" key="3">
    <source>
        <dbReference type="SAM" id="SignalP"/>
    </source>
</evidence>
<keyword evidence="5" id="KW-1185">Reference proteome</keyword>
<reference evidence="4 5" key="1">
    <citation type="submission" date="2024-04" db="EMBL/GenBank/DDBJ databases">
        <title>Novel species of the genus Ideonella isolated from streams.</title>
        <authorList>
            <person name="Lu H."/>
        </authorList>
    </citation>
    <scope>NUCLEOTIDE SEQUENCE [LARGE SCALE GENOMIC DNA]</scope>
    <source>
        <strain evidence="4 5">DXS29W</strain>
    </source>
</reference>
<dbReference type="Gene3D" id="3.40.190.10">
    <property type="entry name" value="Periplasmic binding protein-like II"/>
    <property type="match status" value="1"/>
</dbReference>
<dbReference type="Pfam" id="PF01547">
    <property type="entry name" value="SBP_bac_1"/>
    <property type="match status" value="1"/>
</dbReference>
<dbReference type="SUPFAM" id="SSF53850">
    <property type="entry name" value="Periplasmic binding protein-like II"/>
    <property type="match status" value="1"/>
</dbReference>
<evidence type="ECO:0000256" key="2">
    <source>
        <dbReference type="ARBA" id="ARBA00008520"/>
    </source>
</evidence>
<comment type="subcellular location">
    <subcellularLocation>
        <location evidence="1">Periplasm</location>
    </subcellularLocation>
</comment>
<dbReference type="EMBL" id="JBBUTG010000013">
    <property type="protein sequence ID" value="MEK8032989.1"/>
    <property type="molecule type" value="Genomic_DNA"/>
</dbReference>
<dbReference type="Proteomes" id="UP001371218">
    <property type="component" value="Unassembled WGS sequence"/>
</dbReference>
<comment type="caution">
    <text evidence="4">The sequence shown here is derived from an EMBL/GenBank/DDBJ whole genome shotgun (WGS) entry which is preliminary data.</text>
</comment>
<dbReference type="RefSeq" id="WP_341427410.1">
    <property type="nucleotide sequence ID" value="NZ_JBBUTG010000013.1"/>
</dbReference>
<dbReference type="InterPro" id="IPR050490">
    <property type="entry name" value="Bact_solute-bd_prot1"/>
</dbReference>
<comment type="similarity">
    <text evidence="2">Belongs to the bacterial solute-binding protein 1 family.</text>
</comment>
<dbReference type="InterPro" id="IPR006059">
    <property type="entry name" value="SBP"/>
</dbReference>
<organism evidence="4 5">
    <name type="scientific">Ideonella lacteola</name>
    <dbReference type="NCBI Taxonomy" id="2984193"/>
    <lineage>
        <taxon>Bacteria</taxon>
        <taxon>Pseudomonadati</taxon>
        <taxon>Pseudomonadota</taxon>
        <taxon>Betaproteobacteria</taxon>
        <taxon>Burkholderiales</taxon>
        <taxon>Sphaerotilaceae</taxon>
        <taxon>Ideonella</taxon>
    </lineage>
</organism>
<evidence type="ECO:0000256" key="1">
    <source>
        <dbReference type="ARBA" id="ARBA00004418"/>
    </source>
</evidence>
<protein>
    <submittedName>
        <fullName evidence="4">Extracellular solute-binding protein</fullName>
    </submittedName>
</protein>
<evidence type="ECO:0000313" key="5">
    <source>
        <dbReference type="Proteomes" id="UP001371218"/>
    </source>
</evidence>
<gene>
    <name evidence="4" type="ORF">AACH06_19375</name>
</gene>
<dbReference type="PANTHER" id="PTHR43649">
    <property type="entry name" value="ARABINOSE-BINDING PROTEIN-RELATED"/>
    <property type="match status" value="1"/>
</dbReference>
<evidence type="ECO:0000313" key="4">
    <source>
        <dbReference type="EMBL" id="MEK8032989.1"/>
    </source>
</evidence>
<proteinExistence type="inferred from homology"/>
<dbReference type="PANTHER" id="PTHR43649:SF32">
    <property type="entry name" value="SUGAR BINDING SECRETED PROTEIN"/>
    <property type="match status" value="1"/>
</dbReference>
<feature type="chain" id="PRO_5046867419" evidence="3">
    <location>
        <begin position="24"/>
        <end position="416"/>
    </location>
</feature>